<keyword evidence="11" id="KW-1003">Cell membrane</keyword>
<feature type="transmembrane region" description="Helical" evidence="11">
    <location>
        <begin position="33"/>
        <end position="52"/>
    </location>
</feature>
<evidence type="ECO:0000256" key="12">
    <source>
        <dbReference type="RuleBase" id="RU000483"/>
    </source>
</evidence>
<dbReference type="AlphaFoldDB" id="A0A1C4TW89"/>
<dbReference type="PANTHER" id="PTHR11410">
    <property type="entry name" value="ATP SYNTHASE SUBUNIT A"/>
    <property type="match status" value="1"/>
</dbReference>
<keyword evidence="9 11" id="KW-0472">Membrane</keyword>
<dbReference type="InterPro" id="IPR023011">
    <property type="entry name" value="ATP_synth_F0_asu_AS"/>
</dbReference>
<keyword evidence="4 11" id="KW-0138">CF(0)</keyword>
<keyword evidence="10 11" id="KW-0066">ATP synthesis</keyword>
<dbReference type="PRINTS" id="PR00123">
    <property type="entry name" value="ATPASEA"/>
</dbReference>
<sequence length="259" mass="28534">MSGQLVVAQDLPWPPSVGDFYPPNVAGPWVTKFSIMIWIAVALLIIFFVAAYRKPKLVPGKGQWAAEAVYGLVRDNIAREQMGNAGIRFAPYLTVLFSFILLTNIFSIVPGLQISPNSHIAFPIVLAAISYVMYNYVGVRKHGLGKYLKQSLILPGVPWPMHFLLIPIEFLQNFVVRPVTLALRLFANMFAGHLLLLVFTVGGFVMLGSSSIFVQVTSVFSFAMAIVMAFFEALVAVLQAYVFVTLSANYIGTSLADEH</sequence>
<evidence type="ECO:0000313" key="13">
    <source>
        <dbReference type="EMBL" id="SCE63692.1"/>
    </source>
</evidence>
<evidence type="ECO:0000256" key="1">
    <source>
        <dbReference type="ARBA" id="ARBA00004141"/>
    </source>
</evidence>
<keyword evidence="5 11" id="KW-0812">Transmembrane</keyword>
<dbReference type="PANTHER" id="PTHR11410:SF0">
    <property type="entry name" value="ATP SYNTHASE SUBUNIT A"/>
    <property type="match status" value="1"/>
</dbReference>
<comment type="subcellular location">
    <subcellularLocation>
        <location evidence="11 12">Cell membrane</location>
        <topology evidence="11 12">Multi-pass membrane protein</topology>
    </subcellularLocation>
    <subcellularLocation>
        <location evidence="1">Membrane</location>
        <topology evidence="1">Multi-pass membrane protein</topology>
    </subcellularLocation>
</comment>
<keyword evidence="6 11" id="KW-0375">Hydrogen ion transport</keyword>
<feature type="transmembrane region" description="Helical" evidence="11">
    <location>
        <begin position="89"/>
        <end position="108"/>
    </location>
</feature>
<dbReference type="PROSITE" id="PS00449">
    <property type="entry name" value="ATPASE_A"/>
    <property type="match status" value="1"/>
</dbReference>
<keyword evidence="3 11" id="KW-0813">Transport</keyword>
<keyword evidence="8 11" id="KW-0406">Ion transport</keyword>
<dbReference type="GO" id="GO:0046933">
    <property type="term" value="F:proton-transporting ATP synthase activity, rotational mechanism"/>
    <property type="evidence" value="ECO:0007669"/>
    <property type="project" value="UniProtKB-UniRule"/>
</dbReference>
<evidence type="ECO:0000256" key="3">
    <source>
        <dbReference type="ARBA" id="ARBA00022448"/>
    </source>
</evidence>
<evidence type="ECO:0000256" key="6">
    <source>
        <dbReference type="ARBA" id="ARBA00022781"/>
    </source>
</evidence>
<evidence type="ECO:0000256" key="10">
    <source>
        <dbReference type="ARBA" id="ARBA00023310"/>
    </source>
</evidence>
<comment type="function">
    <text evidence="11 12">Key component of the proton channel; it plays a direct role in the translocation of protons across the membrane.</text>
</comment>
<dbReference type="Pfam" id="PF00119">
    <property type="entry name" value="ATP-synt_A"/>
    <property type="match status" value="1"/>
</dbReference>
<feature type="transmembrane region" description="Helical" evidence="11">
    <location>
        <begin position="219"/>
        <end position="244"/>
    </location>
</feature>
<protein>
    <recommendedName>
        <fullName evidence="11 12">ATP synthase subunit a</fullName>
    </recommendedName>
    <alternativeName>
        <fullName evidence="11">ATP synthase F0 sector subunit a</fullName>
    </alternativeName>
    <alternativeName>
        <fullName evidence="11">F-ATPase subunit 6</fullName>
    </alternativeName>
</protein>
<dbReference type="EMBL" id="FMCV01000001">
    <property type="protein sequence ID" value="SCE63692.1"/>
    <property type="molecule type" value="Genomic_DNA"/>
</dbReference>
<evidence type="ECO:0000256" key="8">
    <source>
        <dbReference type="ARBA" id="ARBA00023065"/>
    </source>
</evidence>
<keyword evidence="14" id="KW-1185">Reference proteome</keyword>
<dbReference type="CDD" id="cd00310">
    <property type="entry name" value="ATP-synt_Fo_a_6"/>
    <property type="match status" value="1"/>
</dbReference>
<dbReference type="GO" id="GO:0005886">
    <property type="term" value="C:plasma membrane"/>
    <property type="evidence" value="ECO:0007669"/>
    <property type="project" value="UniProtKB-SubCell"/>
</dbReference>
<evidence type="ECO:0000256" key="5">
    <source>
        <dbReference type="ARBA" id="ARBA00022692"/>
    </source>
</evidence>
<comment type="similarity">
    <text evidence="2 11 12">Belongs to the ATPase A chain family.</text>
</comment>
<dbReference type="HAMAP" id="MF_01393">
    <property type="entry name" value="ATP_synth_a_bact"/>
    <property type="match status" value="1"/>
</dbReference>
<evidence type="ECO:0000256" key="11">
    <source>
        <dbReference type="HAMAP-Rule" id="MF_01393"/>
    </source>
</evidence>
<reference evidence="14" key="1">
    <citation type="submission" date="2016-06" db="EMBL/GenBank/DDBJ databases">
        <authorList>
            <person name="Varghese N."/>
        </authorList>
    </citation>
    <scope>NUCLEOTIDE SEQUENCE [LARGE SCALE GENOMIC DNA]</scope>
    <source>
        <strain evidence="14">DSM 45555</strain>
    </source>
</reference>
<dbReference type="Proteomes" id="UP000198551">
    <property type="component" value="Unassembled WGS sequence"/>
</dbReference>
<dbReference type="SUPFAM" id="SSF81336">
    <property type="entry name" value="F1F0 ATP synthase subunit A"/>
    <property type="match status" value="1"/>
</dbReference>
<evidence type="ECO:0000256" key="9">
    <source>
        <dbReference type="ARBA" id="ARBA00023136"/>
    </source>
</evidence>
<dbReference type="InterPro" id="IPR000568">
    <property type="entry name" value="ATP_synth_F0_asu"/>
</dbReference>
<organism evidence="13 14">
    <name type="scientific">Micromonospora marina</name>
    <dbReference type="NCBI Taxonomy" id="307120"/>
    <lineage>
        <taxon>Bacteria</taxon>
        <taxon>Bacillati</taxon>
        <taxon>Actinomycetota</taxon>
        <taxon>Actinomycetes</taxon>
        <taxon>Micromonosporales</taxon>
        <taxon>Micromonosporaceae</taxon>
        <taxon>Micromonospora</taxon>
    </lineage>
</organism>
<dbReference type="NCBIfam" id="TIGR01131">
    <property type="entry name" value="ATP_synt_6_or_A"/>
    <property type="match status" value="1"/>
</dbReference>
<evidence type="ECO:0000313" key="14">
    <source>
        <dbReference type="Proteomes" id="UP000198551"/>
    </source>
</evidence>
<evidence type="ECO:0000256" key="2">
    <source>
        <dbReference type="ARBA" id="ARBA00006810"/>
    </source>
</evidence>
<dbReference type="RefSeq" id="WP_091040757.1">
    <property type="nucleotide sequence ID" value="NZ_FMCV01000001.1"/>
</dbReference>
<name>A0A1C4TW89_9ACTN</name>
<dbReference type="Gene3D" id="1.20.120.220">
    <property type="entry name" value="ATP synthase, F0 complex, subunit A"/>
    <property type="match status" value="1"/>
</dbReference>
<dbReference type="GO" id="GO:0045259">
    <property type="term" value="C:proton-transporting ATP synthase complex"/>
    <property type="evidence" value="ECO:0007669"/>
    <property type="project" value="UniProtKB-KW"/>
</dbReference>
<keyword evidence="7 11" id="KW-1133">Transmembrane helix</keyword>
<feature type="transmembrane region" description="Helical" evidence="11">
    <location>
        <begin position="120"/>
        <end position="139"/>
    </location>
</feature>
<evidence type="ECO:0000256" key="7">
    <source>
        <dbReference type="ARBA" id="ARBA00022989"/>
    </source>
</evidence>
<evidence type="ECO:0000256" key="4">
    <source>
        <dbReference type="ARBA" id="ARBA00022547"/>
    </source>
</evidence>
<feature type="transmembrane region" description="Helical" evidence="11">
    <location>
        <begin position="190"/>
        <end position="207"/>
    </location>
</feature>
<proteinExistence type="inferred from homology"/>
<accession>A0A1C4TW89</accession>
<gene>
    <name evidence="11" type="primary">atpB</name>
    <name evidence="13" type="ORF">GA0070215_10110</name>
</gene>
<dbReference type="InterPro" id="IPR035908">
    <property type="entry name" value="F0_ATP_A_sf"/>
</dbReference>
<dbReference type="InterPro" id="IPR045083">
    <property type="entry name" value="ATP_synth_F0_asu_bact/mt"/>
</dbReference>